<dbReference type="GO" id="GO:0016787">
    <property type="term" value="F:hydrolase activity"/>
    <property type="evidence" value="ECO:0007669"/>
    <property type="project" value="UniProtKB-KW"/>
</dbReference>
<proteinExistence type="predicted"/>
<dbReference type="Pfam" id="PF24491">
    <property type="entry name" value="DUF7586"/>
    <property type="match status" value="1"/>
</dbReference>
<gene>
    <name evidence="3" type="ORF">GCM10023082_21310</name>
</gene>
<protein>
    <submittedName>
        <fullName evidence="3">Serine hydrolase domain-containing protein</fullName>
    </submittedName>
</protein>
<dbReference type="SUPFAM" id="SSF56601">
    <property type="entry name" value="beta-lactamase/transpeptidase-like"/>
    <property type="match status" value="1"/>
</dbReference>
<sequence length="470" mass="49993">MWGMTPPIETDAPADGLLPATRRSLLHRVALGQSQGRAPSLVGAVARDGRLVWSGARGTVEGRTPDAHTQYRIGSITKTFTAVLVLRLRDEGLLDLADPLERHLPGTSVGELTLAQLLAHSSGLRAEPPGDWWERTPGALRPGLSDILGDGAALHPAGRRHHYSNPGFALLGAVVERLRGAPWREVLHREVLAPLSLDRTTYDPAAPHADGWAVHPWADAVLPEPLHDLGAMAPAGQLWSTAADLCRFGAFLLHGDDRVLSADSVREMRTPSAPPEPGDWAGGYGLGTQLARRGRRTLAGHSGSLPGFVACLWTQEEEGLVAVALANATSGPTTGAIAADLVTAVADAEPRLPEPWRPMGSFDRELLELAGPWYWGTNGFGLKLVRDGGVELYPLKGDGRGSRFVPVAEGADGTPSWRGLDGYYAGETLRVVRSPDGSVSHLDLGTFAFTRGPYDPADAVPGGVDPEGWR</sequence>
<evidence type="ECO:0000259" key="1">
    <source>
        <dbReference type="Pfam" id="PF00144"/>
    </source>
</evidence>
<dbReference type="InterPro" id="IPR001466">
    <property type="entry name" value="Beta-lactam-related"/>
</dbReference>
<accession>A0ABP7ESB3</accession>
<dbReference type="Proteomes" id="UP001499884">
    <property type="component" value="Unassembled WGS sequence"/>
</dbReference>
<keyword evidence="4" id="KW-1185">Reference proteome</keyword>
<feature type="domain" description="Beta-lactamase-related" evidence="1">
    <location>
        <begin position="34"/>
        <end position="345"/>
    </location>
</feature>
<comment type="caution">
    <text evidence="3">The sequence shown here is derived from an EMBL/GenBank/DDBJ whole genome shotgun (WGS) entry which is preliminary data.</text>
</comment>
<dbReference type="Pfam" id="PF00144">
    <property type="entry name" value="Beta-lactamase"/>
    <property type="match status" value="1"/>
</dbReference>
<dbReference type="InterPro" id="IPR012338">
    <property type="entry name" value="Beta-lactam/transpept-like"/>
</dbReference>
<evidence type="ECO:0000313" key="4">
    <source>
        <dbReference type="Proteomes" id="UP001499884"/>
    </source>
</evidence>
<dbReference type="Gene3D" id="3.40.710.10">
    <property type="entry name" value="DD-peptidase/beta-lactamase superfamily"/>
    <property type="match status" value="1"/>
</dbReference>
<organism evidence="3 4">
    <name type="scientific">Streptomyces tremellae</name>
    <dbReference type="NCBI Taxonomy" id="1124239"/>
    <lineage>
        <taxon>Bacteria</taxon>
        <taxon>Bacillati</taxon>
        <taxon>Actinomycetota</taxon>
        <taxon>Actinomycetes</taxon>
        <taxon>Kitasatosporales</taxon>
        <taxon>Streptomycetaceae</taxon>
        <taxon>Streptomyces</taxon>
    </lineage>
</organism>
<keyword evidence="3" id="KW-0378">Hydrolase</keyword>
<dbReference type="InterPro" id="IPR050491">
    <property type="entry name" value="AmpC-like"/>
</dbReference>
<evidence type="ECO:0000259" key="2">
    <source>
        <dbReference type="Pfam" id="PF24491"/>
    </source>
</evidence>
<dbReference type="PANTHER" id="PTHR46825">
    <property type="entry name" value="D-ALANYL-D-ALANINE-CARBOXYPEPTIDASE/ENDOPEPTIDASE AMPH"/>
    <property type="match status" value="1"/>
</dbReference>
<dbReference type="PANTHER" id="PTHR46825:SF7">
    <property type="entry name" value="D-ALANYL-D-ALANINE CARBOXYPEPTIDASE"/>
    <property type="match status" value="1"/>
</dbReference>
<reference evidence="4" key="1">
    <citation type="journal article" date="2019" name="Int. J. Syst. Evol. Microbiol.">
        <title>The Global Catalogue of Microorganisms (GCM) 10K type strain sequencing project: providing services to taxonomists for standard genome sequencing and annotation.</title>
        <authorList>
            <consortium name="The Broad Institute Genomics Platform"/>
            <consortium name="The Broad Institute Genome Sequencing Center for Infectious Disease"/>
            <person name="Wu L."/>
            <person name="Ma J."/>
        </authorList>
    </citation>
    <scope>NUCLEOTIDE SEQUENCE [LARGE SCALE GENOMIC DNA]</scope>
    <source>
        <strain evidence="4">JCM 30846</strain>
    </source>
</reference>
<dbReference type="InterPro" id="IPR056008">
    <property type="entry name" value="DUF7586"/>
</dbReference>
<dbReference type="EMBL" id="BAABEP010000010">
    <property type="protein sequence ID" value="GAA3723066.1"/>
    <property type="molecule type" value="Genomic_DNA"/>
</dbReference>
<name>A0ABP7ESB3_9ACTN</name>
<evidence type="ECO:0000313" key="3">
    <source>
        <dbReference type="EMBL" id="GAA3723066.1"/>
    </source>
</evidence>
<feature type="domain" description="DUF7586" evidence="2">
    <location>
        <begin position="363"/>
        <end position="451"/>
    </location>
</feature>